<feature type="binding site" evidence="10">
    <location>
        <begin position="45"/>
        <end position="49"/>
    </location>
    <ligand>
        <name>4-amino-2-methyl-5-(diphosphooxymethyl)pyrimidine</name>
        <dbReference type="ChEBI" id="CHEBI:57841"/>
    </ligand>
</feature>
<dbReference type="GO" id="GO:0000287">
    <property type="term" value="F:magnesium ion binding"/>
    <property type="evidence" value="ECO:0007669"/>
    <property type="project" value="UniProtKB-UniRule"/>
</dbReference>
<keyword evidence="5 10" id="KW-0460">Magnesium</keyword>
<comment type="function">
    <text evidence="1 10">Condenses 4-methyl-5-(beta-hydroxyethyl)thiazole monophosphate (THZ-P) and 2-methyl-4-amino-5-hydroxymethyl pyrimidine pyrophosphate (HMP-PP) to form thiamine monophosphate (TMP).</text>
</comment>
<dbReference type="NCBIfam" id="TIGR00693">
    <property type="entry name" value="thiE"/>
    <property type="match status" value="1"/>
</dbReference>
<sequence>MLIKSYLPLYFIAGTQDCRIHAGNPAENLLCILRQALESGITCFQFRDKGAFSLENQPEKQHALALACRDLCRTYNVPFIVNDNVKLAFELEADGIHVGQSDTPVTEIRQKAKQPFIIGLSVNTLEQAKFSNMDPTIDYFGIGPVFPTQSKTDPKPVVGMEFIHTLRKHGITKPLVAIGGIKPENVQPLRDSGADGVAVISAISHAENVPQAVNFLLKGANHAKK</sequence>
<evidence type="ECO:0000256" key="9">
    <source>
        <dbReference type="ARBA" id="ARBA00047883"/>
    </source>
</evidence>
<feature type="binding site" evidence="10">
    <location>
        <position position="102"/>
    </location>
    <ligand>
        <name>Mg(2+)</name>
        <dbReference type="ChEBI" id="CHEBI:18420"/>
    </ligand>
</feature>
<dbReference type="EMBL" id="RRUC01000021">
    <property type="protein sequence ID" value="RRN03719.1"/>
    <property type="molecule type" value="Genomic_DNA"/>
</dbReference>
<evidence type="ECO:0000313" key="14">
    <source>
        <dbReference type="EMBL" id="RRN03719.1"/>
    </source>
</evidence>
<feature type="binding site" evidence="10">
    <location>
        <position position="82"/>
    </location>
    <ligand>
        <name>4-amino-2-methyl-5-(diphosphooxymethyl)pyrimidine</name>
        <dbReference type="ChEBI" id="CHEBI:57841"/>
    </ligand>
</feature>
<reference evidence="14 15" key="1">
    <citation type="submission" date="2018-11" db="EMBL/GenBank/DDBJ databases">
        <title>Whole genome sequence of Bibersteinia trehalosi strain OADDL-BT1 an multidrug resistant pathogen isolate.</title>
        <authorList>
            <person name="Couger M."/>
            <person name="Ramachandran A."/>
        </authorList>
    </citation>
    <scope>NUCLEOTIDE SEQUENCE [LARGE SCALE GENOMIC DNA]</scope>
    <source>
        <strain evidence="14 15">OADDL-BT1</strain>
    </source>
</reference>
<dbReference type="InterPro" id="IPR034291">
    <property type="entry name" value="TMP_synthase"/>
</dbReference>
<comment type="caution">
    <text evidence="14">The sequence shown here is derived from an EMBL/GenBank/DDBJ whole genome shotgun (WGS) entry which is preliminary data.</text>
</comment>
<proteinExistence type="inferred from homology"/>
<feature type="binding site" evidence="10">
    <location>
        <position position="151"/>
    </location>
    <ligand>
        <name>4-amino-2-methyl-5-(diphosphooxymethyl)pyrimidine</name>
        <dbReference type="ChEBI" id="CHEBI:57841"/>
    </ligand>
</feature>
<dbReference type="InterPro" id="IPR022998">
    <property type="entry name" value="ThiamineP_synth_TenI"/>
</dbReference>
<dbReference type="AlphaFoldDB" id="A0A3R8MGY3"/>
<keyword evidence="6 10" id="KW-0784">Thiamine biosynthesis</keyword>
<evidence type="ECO:0000256" key="2">
    <source>
        <dbReference type="ARBA" id="ARBA00005165"/>
    </source>
</evidence>
<gene>
    <name evidence="10" type="primary">thiE</name>
    <name evidence="14" type="ORF">EIM44_05880</name>
</gene>
<accession>A0A3R8MGY3</accession>
<dbReference type="Pfam" id="PF02581">
    <property type="entry name" value="TMP-TENI"/>
    <property type="match status" value="1"/>
</dbReference>
<dbReference type="CDD" id="cd00564">
    <property type="entry name" value="TMP_TenI"/>
    <property type="match status" value="1"/>
</dbReference>
<comment type="catalytic activity">
    <reaction evidence="7 10 11">
        <text>4-methyl-5-(2-phosphooxyethyl)-thiazole + 4-amino-2-methyl-5-(diphosphooxymethyl)pyrimidine + H(+) = thiamine phosphate + diphosphate</text>
        <dbReference type="Rhea" id="RHEA:22328"/>
        <dbReference type="ChEBI" id="CHEBI:15378"/>
        <dbReference type="ChEBI" id="CHEBI:33019"/>
        <dbReference type="ChEBI" id="CHEBI:37575"/>
        <dbReference type="ChEBI" id="CHEBI:57841"/>
        <dbReference type="ChEBI" id="CHEBI:58296"/>
        <dbReference type="EC" id="2.5.1.3"/>
    </reaction>
</comment>
<dbReference type="InterPro" id="IPR036206">
    <property type="entry name" value="ThiamineP_synth_sf"/>
</dbReference>
<comment type="similarity">
    <text evidence="10 11">Belongs to the thiamine-phosphate synthase family.</text>
</comment>
<comment type="catalytic activity">
    <reaction evidence="9 10 11">
        <text>2-[(2R,5Z)-2-carboxy-4-methylthiazol-5(2H)-ylidene]ethyl phosphate + 4-amino-2-methyl-5-(diphosphooxymethyl)pyrimidine + 2 H(+) = thiamine phosphate + CO2 + diphosphate</text>
        <dbReference type="Rhea" id="RHEA:47844"/>
        <dbReference type="ChEBI" id="CHEBI:15378"/>
        <dbReference type="ChEBI" id="CHEBI:16526"/>
        <dbReference type="ChEBI" id="CHEBI:33019"/>
        <dbReference type="ChEBI" id="CHEBI:37575"/>
        <dbReference type="ChEBI" id="CHEBI:57841"/>
        <dbReference type="ChEBI" id="CHEBI:62899"/>
        <dbReference type="EC" id="2.5.1.3"/>
    </reaction>
</comment>
<feature type="binding site" evidence="10">
    <location>
        <position position="180"/>
    </location>
    <ligand>
        <name>2-[(2R,5Z)-2-carboxy-4-methylthiazol-5(2H)-ylidene]ethyl phosphate</name>
        <dbReference type="ChEBI" id="CHEBI:62899"/>
    </ligand>
</feature>
<dbReference type="GO" id="GO:0005737">
    <property type="term" value="C:cytoplasm"/>
    <property type="evidence" value="ECO:0007669"/>
    <property type="project" value="TreeGrafter"/>
</dbReference>
<dbReference type="Gene3D" id="3.20.20.70">
    <property type="entry name" value="Aldolase class I"/>
    <property type="match status" value="1"/>
</dbReference>
<feature type="binding site" evidence="10">
    <location>
        <begin position="148"/>
        <end position="150"/>
    </location>
    <ligand>
        <name>2-[(2R,5Z)-2-carboxy-4-methylthiazol-5(2H)-ylidene]ethyl phosphate</name>
        <dbReference type="ChEBI" id="CHEBI:62899"/>
    </ligand>
</feature>
<evidence type="ECO:0000256" key="4">
    <source>
        <dbReference type="ARBA" id="ARBA00022723"/>
    </source>
</evidence>
<keyword evidence="3 10" id="KW-0808">Transferase</keyword>
<dbReference type="FunFam" id="3.20.20.70:FF:000096">
    <property type="entry name" value="Thiamine-phosphate synthase"/>
    <property type="match status" value="1"/>
</dbReference>
<evidence type="ECO:0000256" key="10">
    <source>
        <dbReference type="HAMAP-Rule" id="MF_00097"/>
    </source>
</evidence>
<evidence type="ECO:0000256" key="6">
    <source>
        <dbReference type="ARBA" id="ARBA00022977"/>
    </source>
</evidence>
<dbReference type="STRING" id="1263831.F543_12970"/>
<comment type="cofactor">
    <cofactor evidence="10">
        <name>Mg(2+)</name>
        <dbReference type="ChEBI" id="CHEBI:18420"/>
    </cofactor>
    <text evidence="10">Binds 1 Mg(2+) ion per subunit.</text>
</comment>
<evidence type="ECO:0000313" key="15">
    <source>
        <dbReference type="Proteomes" id="UP000276010"/>
    </source>
</evidence>
<evidence type="ECO:0000256" key="8">
    <source>
        <dbReference type="ARBA" id="ARBA00047851"/>
    </source>
</evidence>
<evidence type="ECO:0000256" key="5">
    <source>
        <dbReference type="ARBA" id="ARBA00022842"/>
    </source>
</evidence>
<feature type="binding site" evidence="10">
    <location>
        <begin position="200"/>
        <end position="201"/>
    </location>
    <ligand>
        <name>2-[(2R,5Z)-2-carboxy-4-methylthiazol-5(2H)-ylidene]ethyl phosphate</name>
        <dbReference type="ChEBI" id="CHEBI:62899"/>
    </ligand>
</feature>
<dbReference type="HAMAP" id="MF_00097">
    <property type="entry name" value="TMP_synthase"/>
    <property type="match status" value="1"/>
</dbReference>
<dbReference type="RefSeq" id="WP_125134859.1">
    <property type="nucleotide sequence ID" value="NZ_CP141950.1"/>
</dbReference>
<dbReference type="GO" id="GO:0004789">
    <property type="term" value="F:thiamine-phosphate diphosphorylase activity"/>
    <property type="evidence" value="ECO:0007669"/>
    <property type="project" value="UniProtKB-UniRule"/>
</dbReference>
<name>A0A3R8MGY3_BIBTR</name>
<evidence type="ECO:0000256" key="11">
    <source>
        <dbReference type="RuleBase" id="RU003826"/>
    </source>
</evidence>
<comment type="pathway">
    <text evidence="2 10 12">Cofactor biosynthesis; thiamine diphosphate biosynthesis; thiamine phosphate from 4-amino-2-methyl-5-diphosphomethylpyrimidine and 4-methyl-5-(2-phosphoethyl)-thiazole: step 1/1.</text>
</comment>
<dbReference type="SUPFAM" id="SSF51391">
    <property type="entry name" value="Thiamin phosphate synthase"/>
    <property type="match status" value="1"/>
</dbReference>
<dbReference type="GO" id="GO:0009228">
    <property type="term" value="P:thiamine biosynthetic process"/>
    <property type="evidence" value="ECO:0007669"/>
    <property type="project" value="UniProtKB-KW"/>
</dbReference>
<comment type="catalytic activity">
    <reaction evidence="8 10 11">
        <text>2-(2-carboxy-4-methylthiazol-5-yl)ethyl phosphate + 4-amino-2-methyl-5-(diphosphooxymethyl)pyrimidine + 2 H(+) = thiamine phosphate + CO2 + diphosphate</text>
        <dbReference type="Rhea" id="RHEA:47848"/>
        <dbReference type="ChEBI" id="CHEBI:15378"/>
        <dbReference type="ChEBI" id="CHEBI:16526"/>
        <dbReference type="ChEBI" id="CHEBI:33019"/>
        <dbReference type="ChEBI" id="CHEBI:37575"/>
        <dbReference type="ChEBI" id="CHEBI:57841"/>
        <dbReference type="ChEBI" id="CHEBI:62890"/>
        <dbReference type="EC" id="2.5.1.3"/>
    </reaction>
</comment>
<evidence type="ECO:0000256" key="1">
    <source>
        <dbReference type="ARBA" id="ARBA00003814"/>
    </source>
</evidence>
<dbReference type="EC" id="2.5.1.3" evidence="10"/>
<evidence type="ECO:0000256" key="3">
    <source>
        <dbReference type="ARBA" id="ARBA00022679"/>
    </source>
</evidence>
<dbReference type="InterPro" id="IPR013785">
    <property type="entry name" value="Aldolase_TIM"/>
</dbReference>
<organism evidence="14 15">
    <name type="scientific">Bibersteinia trehalosi</name>
    <name type="common">Pasteurella trehalosi</name>
    <dbReference type="NCBI Taxonomy" id="47735"/>
    <lineage>
        <taxon>Bacteria</taxon>
        <taxon>Pseudomonadati</taxon>
        <taxon>Pseudomonadota</taxon>
        <taxon>Gammaproteobacteria</taxon>
        <taxon>Pasteurellales</taxon>
        <taxon>Pasteurellaceae</taxon>
        <taxon>Bibersteinia</taxon>
    </lineage>
</organism>
<dbReference type="PANTHER" id="PTHR20857">
    <property type="entry name" value="THIAMINE-PHOSPHATE PYROPHOSPHORYLASE"/>
    <property type="match status" value="1"/>
</dbReference>
<evidence type="ECO:0000259" key="13">
    <source>
        <dbReference type="Pfam" id="PF02581"/>
    </source>
</evidence>
<dbReference type="UniPathway" id="UPA00060">
    <property type="reaction ID" value="UER00141"/>
</dbReference>
<evidence type="ECO:0000256" key="12">
    <source>
        <dbReference type="RuleBase" id="RU004253"/>
    </source>
</evidence>
<dbReference type="PANTHER" id="PTHR20857:SF15">
    <property type="entry name" value="THIAMINE-PHOSPHATE SYNTHASE"/>
    <property type="match status" value="1"/>
</dbReference>
<dbReference type="Proteomes" id="UP000276010">
    <property type="component" value="Unassembled WGS sequence"/>
</dbReference>
<protein>
    <recommendedName>
        <fullName evidence="10">Thiamine-phosphate synthase</fullName>
        <shortName evidence="10">TP synthase</shortName>
        <shortName evidence="10">TPS</shortName>
        <ecNumber evidence="10">2.5.1.3</ecNumber>
    </recommendedName>
    <alternativeName>
        <fullName evidence="10">Thiamine-phosphate pyrophosphorylase</fullName>
        <shortName evidence="10">TMP pyrophosphorylase</shortName>
        <shortName evidence="10">TMP-PPase</shortName>
    </alternativeName>
</protein>
<feature type="domain" description="Thiamine phosphate synthase/TenI" evidence="13">
    <location>
        <begin position="9"/>
        <end position="203"/>
    </location>
</feature>
<feature type="binding site" evidence="10">
    <location>
        <position position="83"/>
    </location>
    <ligand>
        <name>Mg(2+)</name>
        <dbReference type="ChEBI" id="CHEBI:18420"/>
    </ligand>
</feature>
<keyword evidence="4 10" id="KW-0479">Metal-binding</keyword>
<evidence type="ECO:0000256" key="7">
    <source>
        <dbReference type="ARBA" id="ARBA00047334"/>
    </source>
</evidence>
<feature type="binding site" evidence="10">
    <location>
        <position position="121"/>
    </location>
    <ligand>
        <name>4-amino-2-methyl-5-(diphosphooxymethyl)pyrimidine</name>
        <dbReference type="ChEBI" id="CHEBI:57841"/>
    </ligand>
</feature>
<dbReference type="GO" id="GO:0009229">
    <property type="term" value="P:thiamine diphosphate biosynthetic process"/>
    <property type="evidence" value="ECO:0007669"/>
    <property type="project" value="UniProtKB-UniRule"/>
</dbReference>